<dbReference type="Gene3D" id="3.80.10.10">
    <property type="entry name" value="Ribonuclease Inhibitor"/>
    <property type="match status" value="1"/>
</dbReference>
<dbReference type="Proteomes" id="UP000703661">
    <property type="component" value="Unassembled WGS sequence"/>
</dbReference>
<dbReference type="AlphaFoldDB" id="A0A9P6T1N3"/>
<reference evidence="1" key="1">
    <citation type="journal article" date="2020" name="Fungal Divers.">
        <title>Resolving the Mortierellaceae phylogeny through synthesis of multi-gene phylogenetics and phylogenomics.</title>
        <authorList>
            <person name="Vandepol N."/>
            <person name="Liber J."/>
            <person name="Desiro A."/>
            <person name="Na H."/>
            <person name="Kennedy M."/>
            <person name="Barry K."/>
            <person name="Grigoriev I.V."/>
            <person name="Miller A.N."/>
            <person name="O'Donnell K."/>
            <person name="Stajich J.E."/>
            <person name="Bonito G."/>
        </authorList>
    </citation>
    <scope>NUCLEOTIDE SEQUENCE</scope>
    <source>
        <strain evidence="1">NRRL 2769</strain>
    </source>
</reference>
<name>A0A9P6T1N3_9FUNG</name>
<evidence type="ECO:0000313" key="1">
    <source>
        <dbReference type="EMBL" id="KAG0017350.1"/>
    </source>
</evidence>
<gene>
    <name evidence="1" type="ORF">BGZ80_008370</name>
</gene>
<organism evidence="1 2">
    <name type="scientific">Entomortierella chlamydospora</name>
    <dbReference type="NCBI Taxonomy" id="101097"/>
    <lineage>
        <taxon>Eukaryota</taxon>
        <taxon>Fungi</taxon>
        <taxon>Fungi incertae sedis</taxon>
        <taxon>Mucoromycota</taxon>
        <taxon>Mortierellomycotina</taxon>
        <taxon>Mortierellomycetes</taxon>
        <taxon>Mortierellales</taxon>
        <taxon>Mortierellaceae</taxon>
        <taxon>Entomortierella</taxon>
    </lineage>
</organism>
<sequence length="707" mass="81428">MANPALPAQRFHSSAEDRTTSIDTLVHPSTSGPFILWEHIQNSFRRVSLVRAGDTDVQFMVGDDLKPLKPLRIRYYPDTMLEVIQAPPSSYTNSNRARQTHEGTDSIEARLSRIVRRKRGKLERGRVTVYLSSSSDTLDLYPVLAEAAGVYRLTITLAWDVGRADLQQLCDTVRMSKIQILTLNGSHFKDPRLIPDIPDSRFDPIVKFLATGKLKSFSFRDCPQFLEFTTGLGQRYSSRLVRLYWEHVARERESEVVRGNIVNLCRWFPNLIELSLGCYDIEDMYTLLEEPIRNLPQLSLLTLTKARGQYWGKADKADKAVFWFNDKEIAYLDLELLELPKLSSELWLTSGFLRRLTWYTGSYYPDIVQDIHDRNKKLGTLTVPFYFSEREEFSLFKRIEHLESLVLNRYEPLQVTFADRYDHCQTFQAEFRNPNKDFPDPPAEWQIQDPEPIMRIQGWKLEQYNLYVSDDLATLLAAAGEQLSFGEPDLQIGFKPINDLVKLSTVGARLMQTVLLNMKPKVMQFSCDHLDTSIREAFCSGLNSSCWSRLSDLEIRGEDINSWIGCPAPIFTRELMPALSYIQVCVYGKCTLSSDSVQWITSMISSNEHAAVPLENFAIRGVDLEESAWTEIINAINFTELQGLFFGACNLKEAHFEQLVERLPEEAKLRWLRFYSTDWSPVNDDEIKALKARLSQKMDPDGWINFY</sequence>
<comment type="caution">
    <text evidence="1">The sequence shown here is derived from an EMBL/GenBank/DDBJ whole genome shotgun (WGS) entry which is preliminary data.</text>
</comment>
<dbReference type="InterPro" id="IPR032675">
    <property type="entry name" value="LRR_dom_sf"/>
</dbReference>
<proteinExistence type="predicted"/>
<dbReference type="SUPFAM" id="SSF52047">
    <property type="entry name" value="RNI-like"/>
    <property type="match status" value="1"/>
</dbReference>
<dbReference type="EMBL" id="JAAAID010000451">
    <property type="protein sequence ID" value="KAG0017350.1"/>
    <property type="molecule type" value="Genomic_DNA"/>
</dbReference>
<evidence type="ECO:0000313" key="2">
    <source>
        <dbReference type="Proteomes" id="UP000703661"/>
    </source>
</evidence>
<accession>A0A9P6T1N3</accession>
<dbReference type="OrthoDB" id="2347703at2759"/>
<protein>
    <submittedName>
        <fullName evidence="1">Uncharacterized protein</fullName>
    </submittedName>
</protein>
<keyword evidence="2" id="KW-1185">Reference proteome</keyword>